<sequence>MSSVFHPPIGDRTWRNRAPHGDPPGAATPARRSDGPASAPSPVSRQRLRERLAAVWDAMADQGLDCLIVSGRGLISQYGYLEYLIGFCPVVRLGYAVILPGREPVVVMSTRSDAYFAKQISGFEVRVAGQGDVISDKDSMPGVIEGILREQHVTRGRLGVVGLGHIVASADADALRAMFPDLQVSDATRLLNAIKAIKTREEYDDVRAAGAVADAGIRAFMEHAAAGVSGWDLYGEMERAVRRLGAREVLVFVGTGPYFLHRPHVDPLRDGDLVTVYLESTAANGYWVERAGLFTVGQIGDRKREYAETCLRAHRAAQDAMVVGNTASDVTLALEAETAALGALPGIWHGHGVGVDHDTPVITSGDQTPIEEGMVISVHPNLTDPEETVGASVADTYIVTARGAEAISQIPQALRPIGRS</sequence>
<dbReference type="Proteomes" id="UP000589626">
    <property type="component" value="Unassembled WGS sequence"/>
</dbReference>
<name>A0A7W4VW17_9ACTN</name>
<dbReference type="SUPFAM" id="SSF55920">
    <property type="entry name" value="Creatinase/aminopeptidase"/>
    <property type="match status" value="1"/>
</dbReference>
<dbReference type="PANTHER" id="PTHR46112">
    <property type="entry name" value="AMINOPEPTIDASE"/>
    <property type="match status" value="1"/>
</dbReference>
<evidence type="ECO:0000313" key="4">
    <source>
        <dbReference type="Proteomes" id="UP000589626"/>
    </source>
</evidence>
<keyword evidence="4" id="KW-1185">Reference proteome</keyword>
<dbReference type="InterPro" id="IPR029149">
    <property type="entry name" value="Creatin/AminoP/Spt16_N"/>
</dbReference>
<keyword evidence="3" id="KW-0031">Aminopeptidase</keyword>
<proteinExistence type="predicted"/>
<evidence type="ECO:0000313" key="3">
    <source>
        <dbReference type="EMBL" id="MBB3042387.1"/>
    </source>
</evidence>
<feature type="domain" description="Peptidase M24" evidence="2">
    <location>
        <begin position="206"/>
        <end position="401"/>
    </location>
</feature>
<dbReference type="PANTHER" id="PTHR46112:SF2">
    <property type="entry name" value="XAA-PRO AMINOPEPTIDASE P-RELATED"/>
    <property type="match status" value="1"/>
</dbReference>
<protein>
    <submittedName>
        <fullName evidence="3">Xaa-Pro aminopeptidase</fullName>
    </submittedName>
</protein>
<dbReference type="EMBL" id="JACHWR010000002">
    <property type="protein sequence ID" value="MBB3042387.1"/>
    <property type="molecule type" value="Genomic_DNA"/>
</dbReference>
<dbReference type="GO" id="GO:0004177">
    <property type="term" value="F:aminopeptidase activity"/>
    <property type="evidence" value="ECO:0007669"/>
    <property type="project" value="UniProtKB-KW"/>
</dbReference>
<evidence type="ECO:0000256" key="1">
    <source>
        <dbReference type="SAM" id="MobiDB-lite"/>
    </source>
</evidence>
<keyword evidence="3" id="KW-0645">Protease</keyword>
<dbReference type="SUPFAM" id="SSF53092">
    <property type="entry name" value="Creatinase/prolidase N-terminal domain"/>
    <property type="match status" value="1"/>
</dbReference>
<gene>
    <name evidence="3" type="ORF">FHU40_002205</name>
</gene>
<organism evidence="3 4">
    <name type="scientific">Nocardioides soli</name>
    <dbReference type="NCBI Taxonomy" id="1036020"/>
    <lineage>
        <taxon>Bacteria</taxon>
        <taxon>Bacillati</taxon>
        <taxon>Actinomycetota</taxon>
        <taxon>Actinomycetes</taxon>
        <taxon>Propionibacteriales</taxon>
        <taxon>Nocardioidaceae</taxon>
        <taxon>Nocardioides</taxon>
    </lineage>
</organism>
<dbReference type="InterPro" id="IPR050659">
    <property type="entry name" value="Peptidase_M24B"/>
</dbReference>
<dbReference type="Pfam" id="PF00557">
    <property type="entry name" value="Peptidase_M24"/>
    <property type="match status" value="1"/>
</dbReference>
<dbReference type="RefSeq" id="WP_183592359.1">
    <property type="nucleotide sequence ID" value="NZ_JACHWR010000002.1"/>
</dbReference>
<accession>A0A7W4VW17</accession>
<comment type="caution">
    <text evidence="3">The sequence shown here is derived from an EMBL/GenBank/DDBJ whole genome shotgun (WGS) entry which is preliminary data.</text>
</comment>
<dbReference type="InterPro" id="IPR036005">
    <property type="entry name" value="Creatinase/aminopeptidase-like"/>
</dbReference>
<dbReference type="InterPro" id="IPR000994">
    <property type="entry name" value="Pept_M24"/>
</dbReference>
<feature type="region of interest" description="Disordered" evidence="1">
    <location>
        <begin position="1"/>
        <end position="45"/>
    </location>
</feature>
<dbReference type="Gene3D" id="3.40.350.10">
    <property type="entry name" value="Creatinase/prolidase N-terminal domain"/>
    <property type="match status" value="1"/>
</dbReference>
<dbReference type="CDD" id="cd01066">
    <property type="entry name" value="APP_MetAP"/>
    <property type="match status" value="1"/>
</dbReference>
<dbReference type="AlphaFoldDB" id="A0A7W4VW17"/>
<reference evidence="3 4" key="1">
    <citation type="submission" date="2020-08" db="EMBL/GenBank/DDBJ databases">
        <title>Sequencing the genomes of 1000 actinobacteria strains.</title>
        <authorList>
            <person name="Klenk H.-P."/>
        </authorList>
    </citation>
    <scope>NUCLEOTIDE SEQUENCE [LARGE SCALE GENOMIC DNA]</scope>
    <source>
        <strain evidence="3 4">DSM 105498</strain>
    </source>
</reference>
<dbReference type="Gene3D" id="3.90.230.10">
    <property type="entry name" value="Creatinase/methionine aminopeptidase superfamily"/>
    <property type="match status" value="1"/>
</dbReference>
<keyword evidence="3" id="KW-0378">Hydrolase</keyword>
<evidence type="ECO:0000259" key="2">
    <source>
        <dbReference type="Pfam" id="PF00557"/>
    </source>
</evidence>